<dbReference type="EMBL" id="JAGXFD010000001">
    <property type="protein sequence ID" value="MBZ9568488.1"/>
    <property type="molecule type" value="Genomic_DNA"/>
</dbReference>
<dbReference type="InterPro" id="IPR027396">
    <property type="entry name" value="DsrEFH-like"/>
</dbReference>
<dbReference type="Proteomes" id="UP001319883">
    <property type="component" value="Unassembled WGS sequence"/>
</dbReference>
<protein>
    <submittedName>
        <fullName evidence="2">DsrE family protein</fullName>
    </submittedName>
</protein>
<comment type="caution">
    <text evidence="2">The sequence shown here is derived from an EMBL/GenBank/DDBJ whole genome shotgun (WGS) entry which is preliminary data.</text>
</comment>
<evidence type="ECO:0000256" key="1">
    <source>
        <dbReference type="ARBA" id="ARBA00005996"/>
    </source>
</evidence>
<evidence type="ECO:0000313" key="3">
    <source>
        <dbReference type="Proteomes" id="UP001319883"/>
    </source>
</evidence>
<evidence type="ECO:0000313" key="2">
    <source>
        <dbReference type="EMBL" id="MBZ9568488.1"/>
    </source>
</evidence>
<dbReference type="InterPro" id="IPR003787">
    <property type="entry name" value="Sulphur_relay_DsrE/F-like"/>
</dbReference>
<keyword evidence="3" id="KW-1185">Reference proteome</keyword>
<dbReference type="Gene3D" id="3.40.1260.10">
    <property type="entry name" value="DsrEFH-like"/>
    <property type="match status" value="1"/>
</dbReference>
<dbReference type="Pfam" id="PF02635">
    <property type="entry name" value="DsrE"/>
    <property type="match status" value="1"/>
</dbReference>
<dbReference type="InterPro" id="IPR017462">
    <property type="entry name" value="Sulphur_relay_TusC/DsrF"/>
</dbReference>
<comment type="similarity">
    <text evidence="1">Belongs to the DsrF/TusC family.</text>
</comment>
<reference evidence="2 3" key="1">
    <citation type="submission" date="2021-05" db="EMBL/GenBank/DDBJ databases">
        <title>Petroleum and Energy Research Collection (APPE): ex situ preservation of microbial diversity associated with the oil industry and exploitation of its biotechnological potential.</title>
        <authorList>
            <person name="Paixao C.T.M."/>
            <person name="Gomes M.B."/>
            <person name="Oliveira V.M."/>
        </authorList>
    </citation>
    <scope>NUCLEOTIDE SEQUENCE [LARGE SCALE GENOMIC DNA]</scope>
    <source>
        <strain evidence="2 3">LIT2</strain>
    </source>
</reference>
<name>A0ABS7X0Q4_9GAMM</name>
<accession>A0ABS7X0Q4</accession>
<organism evidence="2 3">
    <name type="scientific">Modicisalibacter tunisiensis</name>
    <dbReference type="NCBI Taxonomy" id="390637"/>
    <lineage>
        <taxon>Bacteria</taxon>
        <taxon>Pseudomonadati</taxon>
        <taxon>Pseudomonadota</taxon>
        <taxon>Gammaproteobacteria</taxon>
        <taxon>Oceanospirillales</taxon>
        <taxon>Halomonadaceae</taxon>
        <taxon>Modicisalibacter</taxon>
    </lineage>
</organism>
<sequence length="124" mass="13108">MSDDTADMPLLVILRHAPHDGSWLREGLDVALVAAAFGRAVTLLFMGDGVEALRPGQTAGPLGQKGTHPTLDMLAMYDIEDLRVDATSLAERGLSTAELPWPARSVAAEELPAVIAAASPVFNF</sequence>
<dbReference type="RefSeq" id="WP_224421099.1">
    <property type="nucleotide sequence ID" value="NZ_JAGXFD010000001.1"/>
</dbReference>
<dbReference type="PANTHER" id="PTHR38780:SF1">
    <property type="entry name" value="PROTEIN TUSC"/>
    <property type="match status" value="1"/>
</dbReference>
<proteinExistence type="inferred from homology"/>
<dbReference type="SUPFAM" id="SSF75169">
    <property type="entry name" value="DsrEFH-like"/>
    <property type="match status" value="1"/>
</dbReference>
<gene>
    <name evidence="2" type="ORF">KGQ91_12485</name>
</gene>
<dbReference type="PANTHER" id="PTHR38780">
    <property type="entry name" value="PROTEIN TUSC"/>
    <property type="match status" value="1"/>
</dbReference>